<dbReference type="PANTHER" id="PTHR43547">
    <property type="entry name" value="TWO-COMPONENT HISTIDINE KINASE"/>
    <property type="match status" value="1"/>
</dbReference>
<protein>
    <submittedName>
        <fullName evidence="3">Signal transduction histidine kinase</fullName>
    </submittedName>
</protein>
<dbReference type="Pfam" id="PF02518">
    <property type="entry name" value="HATPase_c"/>
    <property type="match status" value="1"/>
</dbReference>
<organism evidence="3 4">
    <name type="scientific">Tamilnaduibacter salinus</name>
    <dbReference type="NCBI Taxonomy" id="1484056"/>
    <lineage>
        <taxon>Bacteria</taxon>
        <taxon>Pseudomonadati</taxon>
        <taxon>Pseudomonadota</taxon>
        <taxon>Gammaproteobacteria</taxon>
        <taxon>Pseudomonadales</taxon>
        <taxon>Marinobacteraceae</taxon>
        <taxon>Tamilnaduibacter</taxon>
    </lineage>
</organism>
<keyword evidence="3" id="KW-0418">Kinase</keyword>
<comment type="caution">
    <text evidence="3">The sequence shown here is derived from an EMBL/GenBank/DDBJ whole genome shotgun (WGS) entry which is preliminary data.</text>
</comment>
<dbReference type="SUPFAM" id="SSF55874">
    <property type="entry name" value="ATPase domain of HSP90 chaperone/DNA topoisomerase II/histidine kinase"/>
    <property type="match status" value="1"/>
</dbReference>
<gene>
    <name evidence="3" type="ORF">C8D92_1122</name>
</gene>
<proteinExistence type="predicted"/>
<dbReference type="OrthoDB" id="9122109at2"/>
<sequence>MPTIPPTDPERPETNNPIDFSMVLASAVHDMKNSLGMFLQSLDEFRSDLPGQYTETRGFNTLQYEAERIHNDLVQLLGLYRLGEQTLSATVEEHFLPDFIHQHIARHKPLLNGLGIGYDIESEDMTGYFDDHLVTGVLNNVINNAIRYTSGKIRLAAYASEGYLVISVEDDGVGYPSHMQHQETPNLQTLDFSSGSTSLGLYFASTVAQLHHDGDRKGFIRLHNQSDLGGGRFELWLP</sequence>
<dbReference type="AlphaFoldDB" id="A0A2U1CT14"/>
<dbReference type="RefSeq" id="WP_116919872.1">
    <property type="nucleotide sequence ID" value="NZ_QEKQ01000012.1"/>
</dbReference>
<evidence type="ECO:0000259" key="2">
    <source>
        <dbReference type="PROSITE" id="PS50109"/>
    </source>
</evidence>
<dbReference type="Gene3D" id="3.30.565.10">
    <property type="entry name" value="Histidine kinase-like ATPase, C-terminal domain"/>
    <property type="match status" value="1"/>
</dbReference>
<keyword evidence="3" id="KW-0808">Transferase</keyword>
<dbReference type="SMART" id="SM00387">
    <property type="entry name" value="HATPase_c"/>
    <property type="match status" value="1"/>
</dbReference>
<dbReference type="InterPro" id="IPR003594">
    <property type="entry name" value="HATPase_dom"/>
</dbReference>
<keyword evidence="1" id="KW-0597">Phosphoprotein</keyword>
<dbReference type="InterPro" id="IPR005467">
    <property type="entry name" value="His_kinase_dom"/>
</dbReference>
<dbReference type="CDD" id="cd00075">
    <property type="entry name" value="HATPase"/>
    <property type="match status" value="1"/>
</dbReference>
<name>A0A2U1CT14_9GAMM</name>
<dbReference type="GO" id="GO:0000155">
    <property type="term" value="F:phosphorelay sensor kinase activity"/>
    <property type="evidence" value="ECO:0007669"/>
    <property type="project" value="TreeGrafter"/>
</dbReference>
<dbReference type="PROSITE" id="PS50109">
    <property type="entry name" value="HIS_KIN"/>
    <property type="match status" value="1"/>
</dbReference>
<dbReference type="PANTHER" id="PTHR43547:SF2">
    <property type="entry name" value="HYBRID SIGNAL TRANSDUCTION HISTIDINE KINASE C"/>
    <property type="match status" value="1"/>
</dbReference>
<evidence type="ECO:0000256" key="1">
    <source>
        <dbReference type="ARBA" id="ARBA00022553"/>
    </source>
</evidence>
<evidence type="ECO:0000313" key="3">
    <source>
        <dbReference type="EMBL" id="PVY69600.1"/>
    </source>
</evidence>
<dbReference type="InterPro" id="IPR036890">
    <property type="entry name" value="HATPase_C_sf"/>
</dbReference>
<dbReference type="EMBL" id="QEKQ01000012">
    <property type="protein sequence ID" value="PVY69600.1"/>
    <property type="molecule type" value="Genomic_DNA"/>
</dbReference>
<feature type="domain" description="Histidine kinase" evidence="2">
    <location>
        <begin position="26"/>
        <end position="238"/>
    </location>
</feature>
<evidence type="ECO:0000313" key="4">
    <source>
        <dbReference type="Proteomes" id="UP000245887"/>
    </source>
</evidence>
<reference evidence="3 4" key="1">
    <citation type="submission" date="2018-04" db="EMBL/GenBank/DDBJ databases">
        <title>Genomic Encyclopedia of Type Strains, Phase IV (KMG-IV): sequencing the most valuable type-strain genomes for metagenomic binning, comparative biology and taxonomic classification.</title>
        <authorList>
            <person name="Goeker M."/>
        </authorList>
    </citation>
    <scope>NUCLEOTIDE SEQUENCE [LARGE SCALE GENOMIC DNA]</scope>
    <source>
        <strain evidence="3 4">DSM 28688</strain>
    </source>
</reference>
<dbReference type="Proteomes" id="UP000245887">
    <property type="component" value="Unassembled WGS sequence"/>
</dbReference>
<accession>A0A2U1CT14</accession>